<sequence length="267" mass="31361">MTTRSYFTLSLSLVLLLFVGSCKREKSTFSGQDLTSNQTNEQINTASILGSLEKEKKTTEEIIMTKSYYKKEKNYIIDYKYPYLDISSNPSFKKFNDFISNNYLSTNVSVKNTLNETKLQCNLGYTPSERHKRLINYKIYSQENIFSILLYKANHYIDDNQSSYMFKALNFDPKKAEFINYNNIFKNGSEIDMLNAVNKTLTKYKKSEPQYEECWQLDLDTFQQYKNNFVINENTVKFYFDDCVICPFYSGSYAVEIPRSKISNLFL</sequence>
<protein>
    <recommendedName>
        <fullName evidence="1">DUF3298 domain-containing protein</fullName>
    </recommendedName>
</protein>
<dbReference type="RefSeq" id="WP_343914339.1">
    <property type="nucleotide sequence ID" value="NZ_BAAAGE010000005.1"/>
</dbReference>
<dbReference type="Proteomes" id="UP001501758">
    <property type="component" value="Unassembled WGS sequence"/>
</dbReference>
<dbReference type="InterPro" id="IPR021729">
    <property type="entry name" value="DUF3298"/>
</dbReference>
<dbReference type="InterPro" id="IPR037126">
    <property type="entry name" value="PdaC/RsiV-like_sf"/>
</dbReference>
<evidence type="ECO:0000313" key="3">
    <source>
        <dbReference type="Proteomes" id="UP001501758"/>
    </source>
</evidence>
<name>A0ABN1J8G5_9FLAO</name>
<proteinExistence type="predicted"/>
<feature type="domain" description="DUF3298" evidence="1">
    <location>
        <begin position="183"/>
        <end position="260"/>
    </location>
</feature>
<accession>A0ABN1J8G5</accession>
<dbReference type="PROSITE" id="PS51257">
    <property type="entry name" value="PROKAR_LIPOPROTEIN"/>
    <property type="match status" value="1"/>
</dbReference>
<reference evidence="2 3" key="1">
    <citation type="journal article" date="2019" name="Int. J. Syst. Evol. Microbiol.">
        <title>The Global Catalogue of Microorganisms (GCM) 10K type strain sequencing project: providing services to taxonomists for standard genome sequencing and annotation.</title>
        <authorList>
            <consortium name="The Broad Institute Genomics Platform"/>
            <consortium name="The Broad Institute Genome Sequencing Center for Infectious Disease"/>
            <person name="Wu L."/>
            <person name="Ma J."/>
        </authorList>
    </citation>
    <scope>NUCLEOTIDE SEQUENCE [LARGE SCALE GENOMIC DNA]</scope>
    <source>
        <strain evidence="2 3">JCM 15974</strain>
    </source>
</reference>
<dbReference type="Gene3D" id="3.90.640.20">
    <property type="entry name" value="Heat-shock cognate protein, ATPase"/>
    <property type="match status" value="1"/>
</dbReference>
<gene>
    <name evidence="2" type="ORF">GCM10009430_43350</name>
</gene>
<comment type="caution">
    <text evidence="2">The sequence shown here is derived from an EMBL/GenBank/DDBJ whole genome shotgun (WGS) entry which is preliminary data.</text>
</comment>
<dbReference type="Pfam" id="PF11738">
    <property type="entry name" value="DUF3298"/>
    <property type="match status" value="1"/>
</dbReference>
<dbReference type="EMBL" id="BAAAGE010000005">
    <property type="protein sequence ID" value="GAA0731318.1"/>
    <property type="molecule type" value="Genomic_DNA"/>
</dbReference>
<evidence type="ECO:0000259" key="1">
    <source>
        <dbReference type="Pfam" id="PF11738"/>
    </source>
</evidence>
<keyword evidence="3" id="KW-1185">Reference proteome</keyword>
<organism evidence="2 3">
    <name type="scientific">Aquimarina litoralis</name>
    <dbReference type="NCBI Taxonomy" id="584605"/>
    <lineage>
        <taxon>Bacteria</taxon>
        <taxon>Pseudomonadati</taxon>
        <taxon>Bacteroidota</taxon>
        <taxon>Flavobacteriia</taxon>
        <taxon>Flavobacteriales</taxon>
        <taxon>Flavobacteriaceae</taxon>
        <taxon>Aquimarina</taxon>
    </lineage>
</organism>
<evidence type="ECO:0000313" key="2">
    <source>
        <dbReference type="EMBL" id="GAA0731318.1"/>
    </source>
</evidence>